<dbReference type="InterPro" id="IPR005532">
    <property type="entry name" value="SUMF_dom"/>
</dbReference>
<evidence type="ECO:0000313" key="4">
    <source>
        <dbReference type="Proteomes" id="UP000306585"/>
    </source>
</evidence>
<reference evidence="3 4" key="1">
    <citation type="journal article" date="2019" name="Appl. Environ. Microbiol.">
        <title>Environmental Evidence and Genomic Insight of Iron-oxidizing Bacteria Preference Towards More Corrosion Resistant Stainless Steel at Higher Salinities.</title>
        <authorList>
            <person name="Garrison C.E."/>
            <person name="Price K.A."/>
            <person name="Field E.K."/>
        </authorList>
    </citation>
    <scope>NUCLEOTIDE SEQUENCE [LARGE SCALE GENOMIC DNA]</scope>
    <source>
        <strain evidence="3 4">P3</strain>
    </source>
</reference>
<name>A0A5R9GPU9_9PROT</name>
<dbReference type="SUPFAM" id="SSF56436">
    <property type="entry name" value="C-type lectin-like"/>
    <property type="match status" value="1"/>
</dbReference>
<feature type="chain" id="PRO_5024447570" evidence="1">
    <location>
        <begin position="21"/>
        <end position="246"/>
    </location>
</feature>
<protein>
    <submittedName>
        <fullName evidence="3">Formylglycine-generating enzyme family protein</fullName>
    </submittedName>
</protein>
<organism evidence="3 4">
    <name type="scientific">Mariprofundus erugo</name>
    <dbReference type="NCBI Taxonomy" id="2528639"/>
    <lineage>
        <taxon>Bacteria</taxon>
        <taxon>Pseudomonadati</taxon>
        <taxon>Pseudomonadota</taxon>
        <taxon>Candidatius Mariprofundia</taxon>
        <taxon>Mariprofundales</taxon>
        <taxon>Mariprofundaceae</taxon>
        <taxon>Mariprofundus</taxon>
    </lineage>
</organism>
<dbReference type="AlphaFoldDB" id="A0A5R9GPU9"/>
<dbReference type="PANTHER" id="PTHR23150">
    <property type="entry name" value="SULFATASE MODIFYING FACTOR 1, 2"/>
    <property type="match status" value="1"/>
</dbReference>
<dbReference type="EMBL" id="VBRY01000004">
    <property type="protein sequence ID" value="TLS67990.1"/>
    <property type="molecule type" value="Genomic_DNA"/>
</dbReference>
<evidence type="ECO:0000313" key="3">
    <source>
        <dbReference type="EMBL" id="TLS67990.1"/>
    </source>
</evidence>
<dbReference type="Pfam" id="PF03781">
    <property type="entry name" value="FGE-sulfatase"/>
    <property type="match status" value="1"/>
</dbReference>
<evidence type="ECO:0000256" key="1">
    <source>
        <dbReference type="SAM" id="SignalP"/>
    </source>
</evidence>
<proteinExistence type="predicted"/>
<feature type="signal peptide" evidence="1">
    <location>
        <begin position="1"/>
        <end position="20"/>
    </location>
</feature>
<comment type="caution">
    <text evidence="3">The sequence shown here is derived from an EMBL/GenBank/DDBJ whole genome shotgun (WGS) entry which is preliminary data.</text>
</comment>
<dbReference type="RefSeq" id="WP_138238886.1">
    <property type="nucleotide sequence ID" value="NZ_VBRY01000004.1"/>
</dbReference>
<keyword evidence="4" id="KW-1185">Reference proteome</keyword>
<dbReference type="Gene3D" id="3.90.1580.10">
    <property type="entry name" value="paralog of FGE (formylglycine-generating enzyme)"/>
    <property type="match status" value="1"/>
</dbReference>
<evidence type="ECO:0000259" key="2">
    <source>
        <dbReference type="Pfam" id="PF03781"/>
    </source>
</evidence>
<accession>A0A5R9GPU9</accession>
<keyword evidence="1" id="KW-0732">Signal</keyword>
<dbReference type="GO" id="GO:0120147">
    <property type="term" value="F:formylglycine-generating oxidase activity"/>
    <property type="evidence" value="ECO:0007669"/>
    <property type="project" value="TreeGrafter"/>
</dbReference>
<dbReference type="InterPro" id="IPR051043">
    <property type="entry name" value="Sulfatase_Mod_Factor_Kinase"/>
</dbReference>
<gene>
    <name evidence="3" type="ORF">FEF65_05980</name>
</gene>
<dbReference type="PANTHER" id="PTHR23150:SF19">
    <property type="entry name" value="FORMYLGLYCINE-GENERATING ENZYME"/>
    <property type="match status" value="1"/>
</dbReference>
<feature type="domain" description="Sulfatase-modifying factor enzyme-like" evidence="2">
    <location>
        <begin position="31"/>
        <end position="243"/>
    </location>
</feature>
<dbReference type="InterPro" id="IPR016187">
    <property type="entry name" value="CTDL_fold"/>
</dbReference>
<sequence>MFRVVAAWLLGCCMIGSAAAESVTEPTTGMTFVRVPAGCFQFGASSSELSPDSKKVCFSKDFWMSAYEVTQEQYRKISGDNPSGSSQGDRYPVERVRWFDAVAFINKLNSKSGKTFRLPSEAEWEYAARSGGKLQQYAGTGELDQIAWYMRNSKYTSHPVGEKRANDLGLYDMSGNVWEWVQDCWNDTLAGTPEDGSANLKGNCTTRVLRGGSWYDAETMLTTTGRLWNDADKFDNNSGFRLILER</sequence>
<dbReference type="Proteomes" id="UP000306585">
    <property type="component" value="Unassembled WGS sequence"/>
</dbReference>
<dbReference type="InterPro" id="IPR042095">
    <property type="entry name" value="SUMF_sf"/>
</dbReference>